<comment type="caution">
    <text evidence="1">The sequence shown here is derived from an EMBL/GenBank/DDBJ whole genome shotgun (WGS) entry which is preliminary data.</text>
</comment>
<accession>A0A0F9JA70</accession>
<reference evidence="1" key="1">
    <citation type="journal article" date="2015" name="Nature">
        <title>Complex archaea that bridge the gap between prokaryotes and eukaryotes.</title>
        <authorList>
            <person name="Spang A."/>
            <person name="Saw J.H."/>
            <person name="Jorgensen S.L."/>
            <person name="Zaremba-Niedzwiedzka K."/>
            <person name="Martijn J."/>
            <person name="Lind A.E."/>
            <person name="van Eijk R."/>
            <person name="Schleper C."/>
            <person name="Guy L."/>
            <person name="Ettema T.J."/>
        </authorList>
    </citation>
    <scope>NUCLEOTIDE SEQUENCE</scope>
</reference>
<gene>
    <name evidence="1" type="ORF">LCGC14_1481030</name>
</gene>
<dbReference type="AlphaFoldDB" id="A0A0F9JA70"/>
<evidence type="ECO:0000313" key="1">
    <source>
        <dbReference type="EMBL" id="KKM66453.1"/>
    </source>
</evidence>
<organism evidence="1">
    <name type="scientific">marine sediment metagenome</name>
    <dbReference type="NCBI Taxonomy" id="412755"/>
    <lineage>
        <taxon>unclassified sequences</taxon>
        <taxon>metagenomes</taxon>
        <taxon>ecological metagenomes</taxon>
    </lineage>
</organism>
<protein>
    <submittedName>
        <fullName evidence="1">Uncharacterized protein</fullName>
    </submittedName>
</protein>
<proteinExistence type="predicted"/>
<name>A0A0F9JA70_9ZZZZ</name>
<dbReference type="EMBL" id="LAZR01010529">
    <property type="protein sequence ID" value="KKM66453.1"/>
    <property type="molecule type" value="Genomic_DNA"/>
</dbReference>
<sequence>MRNSHFDSLDNFSKKLSQDIQKKIETNIDLKNDKDDRSPKKGRDGLNQFGAFQFFNPHSSKFFVFGDWGDDFGVGW</sequence>